<protein>
    <submittedName>
        <fullName evidence="1">Uncharacterized protein</fullName>
    </submittedName>
</protein>
<evidence type="ECO:0000313" key="1">
    <source>
        <dbReference type="EMBL" id="QBK91966.1"/>
    </source>
</evidence>
<gene>
    <name evidence="1" type="ORF">LCPAC304_03090</name>
</gene>
<reference evidence="1" key="1">
    <citation type="journal article" date="2019" name="MBio">
        <title>Virus Genomes from Deep Sea Sediments Expand the Ocean Megavirome and Support Independent Origins of Viral Gigantism.</title>
        <authorList>
            <person name="Backstrom D."/>
            <person name="Yutin N."/>
            <person name="Jorgensen S.L."/>
            <person name="Dharamshi J."/>
            <person name="Homa F."/>
            <person name="Zaremba-Niedwiedzka K."/>
            <person name="Spang A."/>
            <person name="Wolf Y.I."/>
            <person name="Koonin E.V."/>
            <person name="Ettema T.J."/>
        </authorList>
    </citation>
    <scope>NUCLEOTIDE SEQUENCE</scope>
</reference>
<sequence length="68" mass="8007">MKRWFGEKDVCAYVLKLLPINKDEEWAPFLCRLRTDIETIIEAVDADYIWLGVYIIEKIAKSCTLVEK</sequence>
<dbReference type="EMBL" id="MK500566">
    <property type="protein sequence ID" value="QBK91966.1"/>
    <property type="molecule type" value="Genomic_DNA"/>
</dbReference>
<proteinExistence type="predicted"/>
<organism evidence="1">
    <name type="scientific">Pithovirus LCPAC304</name>
    <dbReference type="NCBI Taxonomy" id="2506594"/>
    <lineage>
        <taxon>Viruses</taxon>
        <taxon>Pithoviruses</taxon>
    </lineage>
</organism>
<accession>A0A481Z8P2</accession>
<name>A0A481Z8P2_9VIRU</name>